<sequence>WLFLSLFLFRYIRLVGTIISYMLSKPIPLPVAPQYTPRDVSVIIPTVDPSSPALLESIISILATHPHSIIISTVGSSNLSQLQLLYSRLLYTDTRIVTCSVPTASKRAQIVQGLKHVTTRITALCDDHVFWPSTFLPHMLAPFENRRIGAVGPTRRVRRSTRRPRSSLQGIFNYLACIHIARRNVELLATNAIDGGVYCLPGSTIVIRSTIVQDADFLAKFLNEYITLPFTKGKIGPLDVDDDCFTTRYLVRHGWQVAMQSGEQATLETTLGEYPKYLAQCLRWARTYWRTTPRSLFCAETRRLQLWSWYAIHLYFFLQFGLLYDGALLFFFWSWRHSSAGMFGLAFFMLVGRLVKLVPYHVARPCDIVCIPAAIAFAYMHSAIKLFALGTFRDIGWSGRRLE</sequence>
<protein>
    <submittedName>
        <fullName evidence="9">Glycosyltransferase family 2 protein</fullName>
    </submittedName>
</protein>
<accession>A0A6A6XA46</accession>
<name>A0A6A6XA46_9PLEO</name>
<organism evidence="9 10">
    <name type="scientific">Melanomma pulvis-pyrius CBS 109.77</name>
    <dbReference type="NCBI Taxonomy" id="1314802"/>
    <lineage>
        <taxon>Eukaryota</taxon>
        <taxon>Fungi</taxon>
        <taxon>Dikarya</taxon>
        <taxon>Ascomycota</taxon>
        <taxon>Pezizomycotina</taxon>
        <taxon>Dothideomycetes</taxon>
        <taxon>Pleosporomycetidae</taxon>
        <taxon>Pleosporales</taxon>
        <taxon>Melanommataceae</taxon>
        <taxon>Melanomma</taxon>
    </lineage>
</organism>
<dbReference type="PANTHER" id="PTHR47844:SF1">
    <property type="entry name" value="EXOSTOSIN-LIKE 2"/>
    <property type="match status" value="1"/>
</dbReference>
<evidence type="ECO:0000256" key="5">
    <source>
        <dbReference type="ARBA" id="ARBA00022989"/>
    </source>
</evidence>
<evidence type="ECO:0000256" key="4">
    <source>
        <dbReference type="ARBA" id="ARBA00022692"/>
    </source>
</evidence>
<dbReference type="GO" id="GO:0016020">
    <property type="term" value="C:membrane"/>
    <property type="evidence" value="ECO:0007669"/>
    <property type="project" value="UniProtKB-SubCell"/>
</dbReference>
<evidence type="ECO:0000256" key="3">
    <source>
        <dbReference type="ARBA" id="ARBA00022679"/>
    </source>
</evidence>
<evidence type="ECO:0000256" key="8">
    <source>
        <dbReference type="SAM" id="Phobius"/>
    </source>
</evidence>
<evidence type="ECO:0000313" key="9">
    <source>
        <dbReference type="EMBL" id="KAF2793276.1"/>
    </source>
</evidence>
<feature type="transmembrane region" description="Helical" evidence="8">
    <location>
        <begin position="307"/>
        <end position="333"/>
    </location>
</feature>
<dbReference type="PANTHER" id="PTHR47844">
    <property type="entry name" value="SYNTHASE CPS1, PUTATIVE (AFU_ORTHOLOGUE AFUA_7G02500)-RELATED"/>
    <property type="match status" value="1"/>
</dbReference>
<keyword evidence="7" id="KW-0325">Glycoprotein</keyword>
<dbReference type="InterPro" id="IPR029044">
    <property type="entry name" value="Nucleotide-diphossugar_trans"/>
</dbReference>
<keyword evidence="3 9" id="KW-0808">Transferase</keyword>
<dbReference type="GO" id="GO:0016757">
    <property type="term" value="F:glycosyltransferase activity"/>
    <property type="evidence" value="ECO:0007669"/>
    <property type="project" value="UniProtKB-KW"/>
</dbReference>
<dbReference type="OrthoDB" id="2849215at2759"/>
<keyword evidence="6 8" id="KW-0472">Membrane</keyword>
<gene>
    <name evidence="9" type="ORF">K505DRAFT_193531</name>
</gene>
<dbReference type="EMBL" id="MU001934">
    <property type="protein sequence ID" value="KAF2793276.1"/>
    <property type="molecule type" value="Genomic_DNA"/>
</dbReference>
<keyword evidence="2" id="KW-0328">Glycosyltransferase</keyword>
<comment type="subcellular location">
    <subcellularLocation>
        <location evidence="1">Membrane</location>
    </subcellularLocation>
</comment>
<evidence type="ECO:0000256" key="6">
    <source>
        <dbReference type="ARBA" id="ARBA00023136"/>
    </source>
</evidence>
<feature type="non-terminal residue" evidence="9">
    <location>
        <position position="1"/>
    </location>
</feature>
<keyword evidence="5 8" id="KW-1133">Transmembrane helix</keyword>
<dbReference type="AlphaFoldDB" id="A0A6A6XA46"/>
<evidence type="ECO:0000256" key="1">
    <source>
        <dbReference type="ARBA" id="ARBA00004370"/>
    </source>
</evidence>
<keyword evidence="10" id="KW-1185">Reference proteome</keyword>
<dbReference type="Proteomes" id="UP000799757">
    <property type="component" value="Unassembled WGS sequence"/>
</dbReference>
<evidence type="ECO:0000256" key="7">
    <source>
        <dbReference type="ARBA" id="ARBA00023180"/>
    </source>
</evidence>
<dbReference type="Gene3D" id="3.90.550.10">
    <property type="entry name" value="Spore Coat Polysaccharide Biosynthesis Protein SpsA, Chain A"/>
    <property type="match status" value="1"/>
</dbReference>
<dbReference type="InterPro" id="IPR052427">
    <property type="entry name" value="Glycosyltrans_GT2/GT47"/>
</dbReference>
<reference evidence="9" key="1">
    <citation type="journal article" date="2020" name="Stud. Mycol.">
        <title>101 Dothideomycetes genomes: a test case for predicting lifestyles and emergence of pathogens.</title>
        <authorList>
            <person name="Haridas S."/>
            <person name="Albert R."/>
            <person name="Binder M."/>
            <person name="Bloem J."/>
            <person name="Labutti K."/>
            <person name="Salamov A."/>
            <person name="Andreopoulos B."/>
            <person name="Baker S."/>
            <person name="Barry K."/>
            <person name="Bills G."/>
            <person name="Bluhm B."/>
            <person name="Cannon C."/>
            <person name="Castanera R."/>
            <person name="Culley D."/>
            <person name="Daum C."/>
            <person name="Ezra D."/>
            <person name="Gonzalez J."/>
            <person name="Henrissat B."/>
            <person name="Kuo A."/>
            <person name="Liang C."/>
            <person name="Lipzen A."/>
            <person name="Lutzoni F."/>
            <person name="Magnuson J."/>
            <person name="Mondo S."/>
            <person name="Nolan M."/>
            <person name="Ohm R."/>
            <person name="Pangilinan J."/>
            <person name="Park H.-J."/>
            <person name="Ramirez L."/>
            <person name="Alfaro M."/>
            <person name="Sun H."/>
            <person name="Tritt A."/>
            <person name="Yoshinaga Y."/>
            <person name="Zwiers L.-H."/>
            <person name="Turgeon B."/>
            <person name="Goodwin S."/>
            <person name="Spatafora J."/>
            <person name="Crous P."/>
            <person name="Grigoriev I."/>
        </authorList>
    </citation>
    <scope>NUCLEOTIDE SEQUENCE</scope>
    <source>
        <strain evidence="9">CBS 109.77</strain>
    </source>
</reference>
<evidence type="ECO:0000313" key="10">
    <source>
        <dbReference type="Proteomes" id="UP000799757"/>
    </source>
</evidence>
<keyword evidence="4 8" id="KW-0812">Transmembrane</keyword>
<evidence type="ECO:0000256" key="2">
    <source>
        <dbReference type="ARBA" id="ARBA00022676"/>
    </source>
</evidence>
<feature type="non-terminal residue" evidence="9">
    <location>
        <position position="403"/>
    </location>
</feature>
<feature type="transmembrane region" description="Helical" evidence="8">
    <location>
        <begin position="371"/>
        <end position="392"/>
    </location>
</feature>
<feature type="transmembrane region" description="Helical" evidence="8">
    <location>
        <begin position="340"/>
        <end position="359"/>
    </location>
</feature>
<proteinExistence type="predicted"/>
<dbReference type="SUPFAM" id="SSF53448">
    <property type="entry name" value="Nucleotide-diphospho-sugar transferases"/>
    <property type="match status" value="1"/>
</dbReference>
<dbReference type="Pfam" id="PF13641">
    <property type="entry name" value="Glyco_tranf_2_3"/>
    <property type="match status" value="1"/>
</dbReference>